<keyword evidence="4" id="KW-1185">Reference proteome</keyword>
<gene>
    <name evidence="3" type="ORF">IEE83_20005</name>
</gene>
<dbReference type="SUPFAM" id="SSF52172">
    <property type="entry name" value="CheY-like"/>
    <property type="match status" value="1"/>
</dbReference>
<feature type="domain" description="Response regulatory" evidence="2">
    <location>
        <begin position="3"/>
        <end position="120"/>
    </location>
</feature>
<accession>A0ABR9WFI3</accession>
<dbReference type="RefSeq" id="WP_194122253.1">
    <property type="nucleotide sequence ID" value="NZ_JACYGY010000001.1"/>
</dbReference>
<comment type="caution">
    <text evidence="3">The sequence shown here is derived from an EMBL/GenBank/DDBJ whole genome shotgun (WGS) entry which is preliminary data.</text>
</comment>
<name>A0ABR9WFI3_9BACT</name>
<dbReference type="PANTHER" id="PTHR45566">
    <property type="entry name" value="HTH-TYPE TRANSCRIPTIONAL REGULATOR YHJB-RELATED"/>
    <property type="match status" value="1"/>
</dbReference>
<dbReference type="Proteomes" id="UP000634134">
    <property type="component" value="Unassembled WGS sequence"/>
</dbReference>
<evidence type="ECO:0000259" key="2">
    <source>
        <dbReference type="PROSITE" id="PS50110"/>
    </source>
</evidence>
<dbReference type="Gene3D" id="3.40.50.2300">
    <property type="match status" value="1"/>
</dbReference>
<proteinExistence type="predicted"/>
<evidence type="ECO:0000313" key="3">
    <source>
        <dbReference type="EMBL" id="MBE9464177.1"/>
    </source>
</evidence>
<organism evidence="3 4">
    <name type="scientific">Dyadobacter subterraneus</name>
    <dbReference type="NCBI Taxonomy" id="2773304"/>
    <lineage>
        <taxon>Bacteria</taxon>
        <taxon>Pseudomonadati</taxon>
        <taxon>Bacteroidota</taxon>
        <taxon>Cytophagia</taxon>
        <taxon>Cytophagales</taxon>
        <taxon>Spirosomataceae</taxon>
        <taxon>Dyadobacter</taxon>
    </lineage>
</organism>
<reference evidence="4" key="1">
    <citation type="submission" date="2023-07" db="EMBL/GenBank/DDBJ databases">
        <title>Dyadobacter sp. nov 'subterranea' isolated from contaminted grondwater.</title>
        <authorList>
            <person name="Szabo I."/>
            <person name="Al-Omari J."/>
            <person name="Szerdahelyi S.G."/>
            <person name="Rado J."/>
        </authorList>
    </citation>
    <scope>NUCLEOTIDE SEQUENCE [LARGE SCALE GENOMIC DNA]</scope>
    <source>
        <strain evidence="4">UP-52</strain>
    </source>
</reference>
<evidence type="ECO:0000256" key="1">
    <source>
        <dbReference type="PROSITE-ProRule" id="PRU00169"/>
    </source>
</evidence>
<evidence type="ECO:0000313" key="4">
    <source>
        <dbReference type="Proteomes" id="UP000634134"/>
    </source>
</evidence>
<sequence>MTSFLIIDNYPTLRTGIANLLKNHFRDLEISELSSADDILQRENNNKTDLIILGINDNAKKKDLSLYNKVKLLYPATPIIIYDEIIYDFKTLPYLEFGIEGYLLKQNDPSELIRAVELVLSGKRYVCNAVLQNLFNQFLLRSSFGERK</sequence>
<dbReference type="PROSITE" id="PS50110">
    <property type="entry name" value="RESPONSE_REGULATORY"/>
    <property type="match status" value="1"/>
</dbReference>
<dbReference type="Pfam" id="PF00072">
    <property type="entry name" value="Response_reg"/>
    <property type="match status" value="1"/>
</dbReference>
<dbReference type="PANTHER" id="PTHR45566:SF2">
    <property type="entry name" value="NARL SUBFAMILY"/>
    <property type="match status" value="1"/>
</dbReference>
<dbReference type="InterPro" id="IPR011006">
    <property type="entry name" value="CheY-like_superfamily"/>
</dbReference>
<protein>
    <submittedName>
        <fullName evidence="3">Response regulator transcription factor</fullName>
    </submittedName>
</protein>
<dbReference type="InterPro" id="IPR001789">
    <property type="entry name" value="Sig_transdc_resp-reg_receiver"/>
</dbReference>
<comment type="caution">
    <text evidence="1">Lacks conserved residue(s) required for the propagation of feature annotation.</text>
</comment>
<dbReference type="InterPro" id="IPR051015">
    <property type="entry name" value="EvgA-like"/>
</dbReference>
<dbReference type="EMBL" id="JACYGY010000001">
    <property type="protein sequence ID" value="MBE9464177.1"/>
    <property type="molecule type" value="Genomic_DNA"/>
</dbReference>